<protein>
    <submittedName>
        <fullName evidence="2">Uncharacterized protein</fullName>
    </submittedName>
</protein>
<accession>A0A6J5PR29</accession>
<evidence type="ECO:0000256" key="1">
    <source>
        <dbReference type="SAM" id="MobiDB-lite"/>
    </source>
</evidence>
<dbReference type="EMBL" id="LR796885">
    <property type="protein sequence ID" value="CAB4172456.1"/>
    <property type="molecule type" value="Genomic_DNA"/>
</dbReference>
<feature type="region of interest" description="Disordered" evidence="1">
    <location>
        <begin position="66"/>
        <end position="90"/>
    </location>
</feature>
<organism evidence="2">
    <name type="scientific">uncultured Caudovirales phage</name>
    <dbReference type="NCBI Taxonomy" id="2100421"/>
    <lineage>
        <taxon>Viruses</taxon>
        <taxon>Duplodnaviria</taxon>
        <taxon>Heunggongvirae</taxon>
        <taxon>Uroviricota</taxon>
        <taxon>Caudoviricetes</taxon>
        <taxon>Peduoviridae</taxon>
        <taxon>Maltschvirus</taxon>
        <taxon>Maltschvirus maltsch</taxon>
    </lineage>
</organism>
<reference evidence="2" key="1">
    <citation type="submission" date="2020-05" db="EMBL/GenBank/DDBJ databases">
        <authorList>
            <person name="Chiriac C."/>
            <person name="Salcher M."/>
            <person name="Ghai R."/>
            <person name="Kavagutti S V."/>
        </authorList>
    </citation>
    <scope>NUCLEOTIDE SEQUENCE</scope>
</reference>
<evidence type="ECO:0000313" key="2">
    <source>
        <dbReference type="EMBL" id="CAB4172456.1"/>
    </source>
</evidence>
<proteinExistence type="predicted"/>
<name>A0A6J5PR29_9CAUD</name>
<gene>
    <name evidence="2" type="ORF">UFOVP935_22</name>
</gene>
<sequence length="90" mass="9761">MTATKQQEEVVMIDDPQAATLVTVTGWRSRDGRFYGDNEHAARWGGCTHVKCLACGNKRCPHATDHRNACTNSNDPGQPGSAYGPSNEGR</sequence>